<dbReference type="Proteomes" id="UP000624703">
    <property type="component" value="Unassembled WGS sequence"/>
</dbReference>
<gene>
    <name evidence="2" type="ORF">JIN82_02980</name>
</gene>
<dbReference type="RefSeq" id="WP_200310155.1">
    <property type="nucleotide sequence ID" value="NZ_JAENIM010000016.1"/>
</dbReference>
<evidence type="ECO:0000256" key="1">
    <source>
        <dbReference type="SAM" id="SignalP"/>
    </source>
</evidence>
<protein>
    <submittedName>
        <fullName evidence="2">Uncharacterized protein</fullName>
    </submittedName>
</protein>
<name>A0A8J7MBT7_9BACT</name>
<dbReference type="AlphaFoldDB" id="A0A8J7MBT7"/>
<organism evidence="2 3">
    <name type="scientific">Persicirhabdus sediminis</name>
    <dbReference type="NCBI Taxonomy" id="454144"/>
    <lineage>
        <taxon>Bacteria</taxon>
        <taxon>Pseudomonadati</taxon>
        <taxon>Verrucomicrobiota</taxon>
        <taxon>Verrucomicrobiia</taxon>
        <taxon>Verrucomicrobiales</taxon>
        <taxon>Verrucomicrobiaceae</taxon>
        <taxon>Persicirhabdus</taxon>
    </lineage>
</organism>
<sequence>MMKNLIDVNGSLFSLATIAFLAASSSAFAQEVDEKEIETAPQVVEIDEDSVMLSDPTDTLAEVVEETLPTYVDENEVQETPRMVIELEGGGNYRRSPNLEILSPWAPKPLSKTPVGWKLIPAASIVPEYTETVKLSSNDRIQLAVRPYILIPDTEMSRGVAVSEPGYDAALGYAQHSTVGAMLQKNQKSLESASKQANSAIDQLQALLDTLPATNP</sequence>
<evidence type="ECO:0000313" key="3">
    <source>
        <dbReference type="Proteomes" id="UP000624703"/>
    </source>
</evidence>
<comment type="caution">
    <text evidence="2">The sequence shown here is derived from an EMBL/GenBank/DDBJ whole genome shotgun (WGS) entry which is preliminary data.</text>
</comment>
<proteinExistence type="predicted"/>
<keyword evidence="1" id="KW-0732">Signal</keyword>
<dbReference type="EMBL" id="JAENIM010000016">
    <property type="protein sequence ID" value="MBK1790116.1"/>
    <property type="molecule type" value="Genomic_DNA"/>
</dbReference>
<keyword evidence="3" id="KW-1185">Reference proteome</keyword>
<evidence type="ECO:0000313" key="2">
    <source>
        <dbReference type="EMBL" id="MBK1790116.1"/>
    </source>
</evidence>
<feature type="chain" id="PRO_5035316985" evidence="1">
    <location>
        <begin position="30"/>
        <end position="216"/>
    </location>
</feature>
<feature type="signal peptide" evidence="1">
    <location>
        <begin position="1"/>
        <end position="29"/>
    </location>
</feature>
<accession>A0A8J7MBT7</accession>
<reference evidence="2" key="1">
    <citation type="submission" date="2021-01" db="EMBL/GenBank/DDBJ databases">
        <title>Modified the classification status of verrucomicrobia.</title>
        <authorList>
            <person name="Feng X."/>
        </authorList>
    </citation>
    <scope>NUCLEOTIDE SEQUENCE</scope>
    <source>
        <strain evidence="2">_KCTC 22039</strain>
    </source>
</reference>